<evidence type="ECO:0000256" key="13">
    <source>
        <dbReference type="ARBA" id="ARBA00041199"/>
    </source>
</evidence>
<reference evidence="16 17" key="2">
    <citation type="submission" date="2019-01" db="EMBL/GenBank/DDBJ databases">
        <authorList>
            <person name="Li Y."/>
        </authorList>
    </citation>
    <scope>NUCLEOTIDE SEQUENCE [LARGE SCALE GENOMIC DNA]</scope>
    <source>
        <strain evidence="16 17">D19-10-3-21</strain>
    </source>
</reference>
<reference evidence="16 17" key="1">
    <citation type="submission" date="2019-01" db="EMBL/GenBank/DDBJ databases">
        <title>Sinorhodobacter populi sp. nov. isolated from the symptomatic bark tissue of Populus euramericana canker.</title>
        <authorList>
            <person name="Xu G."/>
        </authorList>
    </citation>
    <scope>NUCLEOTIDE SEQUENCE [LARGE SCALE GENOMIC DNA]</scope>
    <source>
        <strain evidence="16 17">D19-10-3-21</strain>
    </source>
</reference>
<keyword evidence="9 14" id="KW-1133">Transmembrane helix</keyword>
<proteinExistence type="inferred from homology"/>
<dbReference type="GO" id="GO:0016887">
    <property type="term" value="F:ATP hydrolysis activity"/>
    <property type="evidence" value="ECO:0007669"/>
    <property type="project" value="InterPro"/>
</dbReference>
<keyword evidence="11" id="KW-0046">Antibiotic resistance</keyword>
<feature type="transmembrane region" description="Helical" evidence="14">
    <location>
        <begin position="574"/>
        <end position="598"/>
    </location>
</feature>
<evidence type="ECO:0000256" key="4">
    <source>
        <dbReference type="ARBA" id="ARBA00022519"/>
    </source>
</evidence>
<dbReference type="Gene3D" id="3.40.50.300">
    <property type="entry name" value="P-loop containing nucleotide triphosphate hydrolases"/>
    <property type="match status" value="1"/>
</dbReference>
<dbReference type="PANTHER" id="PTHR30572">
    <property type="entry name" value="MEMBRANE COMPONENT OF TRANSPORTER-RELATED"/>
    <property type="match status" value="1"/>
</dbReference>
<evidence type="ECO:0000313" key="16">
    <source>
        <dbReference type="EMBL" id="RWR26873.1"/>
    </source>
</evidence>
<dbReference type="Proteomes" id="UP000285295">
    <property type="component" value="Unassembled WGS sequence"/>
</dbReference>
<evidence type="ECO:0000256" key="8">
    <source>
        <dbReference type="ARBA" id="ARBA00022967"/>
    </source>
</evidence>
<dbReference type="OrthoDB" id="9802264at2"/>
<dbReference type="PROSITE" id="PS00211">
    <property type="entry name" value="ABC_TRANSPORTER_1"/>
    <property type="match status" value="1"/>
</dbReference>
<dbReference type="GO" id="GO:0005886">
    <property type="term" value="C:plasma membrane"/>
    <property type="evidence" value="ECO:0007669"/>
    <property type="project" value="UniProtKB-SubCell"/>
</dbReference>
<evidence type="ECO:0000256" key="3">
    <source>
        <dbReference type="ARBA" id="ARBA00022475"/>
    </source>
</evidence>
<feature type="domain" description="ABC transporter" evidence="15">
    <location>
        <begin position="11"/>
        <end position="249"/>
    </location>
</feature>
<dbReference type="FunFam" id="3.40.50.300:FF:000032">
    <property type="entry name" value="Export ABC transporter ATP-binding protein"/>
    <property type="match status" value="1"/>
</dbReference>
<keyword evidence="4" id="KW-0997">Cell inner membrane</keyword>
<dbReference type="InterPro" id="IPR003593">
    <property type="entry name" value="AAA+_ATPase"/>
</dbReference>
<dbReference type="InterPro" id="IPR027417">
    <property type="entry name" value="P-loop_NTPase"/>
</dbReference>
<gene>
    <name evidence="16" type="primary">macB</name>
    <name evidence="16" type="ORF">D2T31_18780</name>
</gene>
<dbReference type="InterPro" id="IPR003838">
    <property type="entry name" value="ABC3_permease_C"/>
</dbReference>
<dbReference type="Pfam" id="PF00005">
    <property type="entry name" value="ABC_tran"/>
    <property type="match status" value="1"/>
</dbReference>
<dbReference type="SMART" id="SM00382">
    <property type="entry name" value="AAA"/>
    <property type="match status" value="1"/>
</dbReference>
<dbReference type="GO" id="GO:0022857">
    <property type="term" value="F:transmembrane transporter activity"/>
    <property type="evidence" value="ECO:0007669"/>
    <property type="project" value="UniProtKB-ARBA"/>
</dbReference>
<evidence type="ECO:0000256" key="9">
    <source>
        <dbReference type="ARBA" id="ARBA00022989"/>
    </source>
</evidence>
<evidence type="ECO:0000259" key="15">
    <source>
        <dbReference type="PROSITE" id="PS50893"/>
    </source>
</evidence>
<keyword evidence="10 14" id="KW-0472">Membrane</keyword>
<keyword evidence="6" id="KW-0547">Nucleotide-binding</keyword>
<evidence type="ECO:0000256" key="6">
    <source>
        <dbReference type="ARBA" id="ARBA00022741"/>
    </source>
</evidence>
<feature type="transmembrane region" description="Helical" evidence="14">
    <location>
        <begin position="618"/>
        <end position="637"/>
    </location>
</feature>
<dbReference type="InterPro" id="IPR025857">
    <property type="entry name" value="MacB_PCD"/>
</dbReference>
<comment type="subcellular location">
    <subcellularLocation>
        <location evidence="1">Cell inner membrane</location>
        <topology evidence="1">Multi-pass membrane protein</topology>
    </subcellularLocation>
</comment>
<evidence type="ECO:0000256" key="14">
    <source>
        <dbReference type="SAM" id="Phobius"/>
    </source>
</evidence>
<name>A0A443K2D2_9RHOB</name>
<dbReference type="RefSeq" id="WP_128238518.1">
    <property type="nucleotide sequence ID" value="NZ_SAUX01000027.1"/>
</dbReference>
<evidence type="ECO:0000256" key="10">
    <source>
        <dbReference type="ARBA" id="ARBA00023136"/>
    </source>
</evidence>
<dbReference type="InterPro" id="IPR017871">
    <property type="entry name" value="ABC_transporter-like_CS"/>
</dbReference>
<dbReference type="Pfam" id="PF02687">
    <property type="entry name" value="FtsX"/>
    <property type="match status" value="1"/>
</dbReference>
<evidence type="ECO:0000256" key="11">
    <source>
        <dbReference type="ARBA" id="ARBA00023251"/>
    </source>
</evidence>
<dbReference type="PANTHER" id="PTHR30572:SF14">
    <property type="entry name" value="MACROLIDE EXPORT ATP-BINDING_PERMEASE PROTEIN MACB"/>
    <property type="match status" value="1"/>
</dbReference>
<keyword evidence="5 14" id="KW-0812">Transmembrane</keyword>
<keyword evidence="7" id="KW-0067">ATP-binding</keyword>
<organism evidence="16 17">
    <name type="scientific">Paenirhodobacter populi</name>
    <dbReference type="NCBI Taxonomy" id="2306993"/>
    <lineage>
        <taxon>Bacteria</taxon>
        <taxon>Pseudomonadati</taxon>
        <taxon>Pseudomonadota</taxon>
        <taxon>Alphaproteobacteria</taxon>
        <taxon>Rhodobacterales</taxon>
        <taxon>Rhodobacter group</taxon>
        <taxon>Paenirhodobacter</taxon>
    </lineage>
</organism>
<dbReference type="GO" id="GO:0046677">
    <property type="term" value="P:response to antibiotic"/>
    <property type="evidence" value="ECO:0007669"/>
    <property type="project" value="UniProtKB-KW"/>
</dbReference>
<feature type="transmembrane region" description="Helical" evidence="14">
    <location>
        <begin position="281"/>
        <end position="301"/>
    </location>
</feature>
<dbReference type="GO" id="GO:0005524">
    <property type="term" value="F:ATP binding"/>
    <property type="evidence" value="ECO:0007669"/>
    <property type="project" value="UniProtKB-KW"/>
</dbReference>
<accession>A0A443K2D2</accession>
<evidence type="ECO:0000256" key="12">
    <source>
        <dbReference type="ARBA" id="ARBA00038388"/>
    </source>
</evidence>
<feature type="transmembrane region" description="Helical" evidence="14">
    <location>
        <begin position="527"/>
        <end position="554"/>
    </location>
</feature>
<comment type="similarity">
    <text evidence="12">Belongs to the ABC transporter superfamily. Macrolide exporter (TC 3.A.1.122) family.</text>
</comment>
<dbReference type="SUPFAM" id="SSF52540">
    <property type="entry name" value="P-loop containing nucleoside triphosphate hydrolases"/>
    <property type="match status" value="1"/>
</dbReference>
<keyword evidence="2" id="KW-0813">Transport</keyword>
<keyword evidence="8" id="KW-1278">Translocase</keyword>
<dbReference type="Pfam" id="PF12704">
    <property type="entry name" value="MacB_PCD"/>
    <property type="match status" value="1"/>
</dbReference>
<dbReference type="PROSITE" id="PS50893">
    <property type="entry name" value="ABC_TRANSPORTER_2"/>
    <property type="match status" value="1"/>
</dbReference>
<dbReference type="CDD" id="cd03255">
    <property type="entry name" value="ABC_MJ0796_LolCDE_FtsE"/>
    <property type="match status" value="1"/>
</dbReference>
<dbReference type="InterPro" id="IPR050250">
    <property type="entry name" value="Macrolide_Exporter_MacB"/>
</dbReference>
<evidence type="ECO:0000256" key="7">
    <source>
        <dbReference type="ARBA" id="ARBA00022840"/>
    </source>
</evidence>
<sequence>MTGPDTTQPLISIRDVTRSFQAGEETITVLHGVSLDIRAGEMVAIIGQSGSGKSTLMNILGCLDRPTSGTYRFAGRDVEALDPDQLAQLRREHFGFIFQRYQLLGDLDAVENVEVPAVYAGESGRARRLRAEELLQQLGLGERLDHRPSELSGGQQQRVSVARALMNGGEVILADEPTGALDTKSGEDLIALLLELNRQGHTIIVVTHDPKVAAHARRVIEIRDGAILSDKSTGPVEPAPVASAAPRRRATLSGAAAGIRRFTEAFHSATKAMLAHRLRSFLTMLGIIIGIASVVLVVALGNGTQQKVLDNISSLGTNTITVRAGSGFGRRDANRIQTLVPSDAEAIAAQDYAVGASPAVSTSKTVVSASNSASVSINGVSGDYFGVHNYATVYGSTFDETDVEGLAQVAVLDEDTLSTFFPSGNAIGQVLMIGQVPVRVIGVVRSSGATFGPSSLNLWVPYTTAMSRITGQTYLSSIGVRVADDHDMTEAQERITELLTLRHGTQDFWLQNSDTIRSTITSTTQTMTYLVAAIALISLVVGGIGVMNIMLVSVTERTREIGVRVAVGARRSDIVSQFLIEAVLVCLVGGVLGILTAVGAGTLISSLSADTRLAFSPLAIALAFFSSTLIGITFGFLPARSAAKLDPVVALNRE</sequence>
<dbReference type="InterPro" id="IPR003439">
    <property type="entry name" value="ABC_transporter-like_ATP-bd"/>
</dbReference>
<keyword evidence="3" id="KW-1003">Cell membrane</keyword>
<protein>
    <recommendedName>
        <fullName evidence="13">Pyoverdine export ATP-binding/permease protein PvdT</fullName>
    </recommendedName>
</protein>
<evidence type="ECO:0000313" key="17">
    <source>
        <dbReference type="Proteomes" id="UP000285295"/>
    </source>
</evidence>
<dbReference type="EMBL" id="SAUX01000027">
    <property type="protein sequence ID" value="RWR26873.1"/>
    <property type="molecule type" value="Genomic_DNA"/>
</dbReference>
<comment type="caution">
    <text evidence="16">The sequence shown here is derived from an EMBL/GenBank/DDBJ whole genome shotgun (WGS) entry which is preliminary data.</text>
</comment>
<evidence type="ECO:0000256" key="2">
    <source>
        <dbReference type="ARBA" id="ARBA00022448"/>
    </source>
</evidence>
<evidence type="ECO:0000256" key="5">
    <source>
        <dbReference type="ARBA" id="ARBA00022692"/>
    </source>
</evidence>
<evidence type="ECO:0000256" key="1">
    <source>
        <dbReference type="ARBA" id="ARBA00004429"/>
    </source>
</evidence>
<dbReference type="AlphaFoldDB" id="A0A443K2D2"/>
<dbReference type="GO" id="GO:0098796">
    <property type="term" value="C:membrane protein complex"/>
    <property type="evidence" value="ECO:0007669"/>
    <property type="project" value="UniProtKB-ARBA"/>
</dbReference>
<dbReference type="InterPro" id="IPR017911">
    <property type="entry name" value="MacB-like_ATP-bd"/>
</dbReference>